<dbReference type="STRING" id="575788.VS_0686"/>
<name>B7VKC5_VIBA3</name>
<accession>B7VKC5</accession>
<evidence type="ECO:0000313" key="2">
    <source>
        <dbReference type="Proteomes" id="UP000009100"/>
    </source>
</evidence>
<gene>
    <name evidence="1" type="ordered locus">VS_0686</name>
</gene>
<dbReference type="HOGENOM" id="CLU_3105284_0_0_6"/>
<protein>
    <submittedName>
        <fullName evidence="1">Uncharacterized protein</fullName>
    </submittedName>
</protein>
<organism evidence="1 2">
    <name type="scientific">Vibrio atlanticus (strain LGP32)</name>
    <name type="common">Vibrio splendidus (strain Mel32)</name>
    <dbReference type="NCBI Taxonomy" id="575788"/>
    <lineage>
        <taxon>Bacteria</taxon>
        <taxon>Pseudomonadati</taxon>
        <taxon>Pseudomonadota</taxon>
        <taxon>Gammaproteobacteria</taxon>
        <taxon>Vibrionales</taxon>
        <taxon>Vibrionaceae</taxon>
        <taxon>Vibrio</taxon>
    </lineage>
</organism>
<dbReference type="EMBL" id="FM954972">
    <property type="protein sequence ID" value="CAV17680.1"/>
    <property type="molecule type" value="Genomic_DNA"/>
</dbReference>
<dbReference type="AlphaFoldDB" id="B7VKC5"/>
<dbReference type="KEGG" id="vsp:VS_0686"/>
<proteinExistence type="predicted"/>
<dbReference type="Proteomes" id="UP000009100">
    <property type="component" value="Chromosome 1"/>
</dbReference>
<sequence>MIPTSLRSWSKIDQRQDGGRFDLVTFQHEKPWKGILLILICMSRFLVESFA</sequence>
<reference evidence="1 2" key="1">
    <citation type="submission" date="2009-02" db="EMBL/GenBank/DDBJ databases">
        <title>Vibrio splendidus str. LGP32 complete genome.</title>
        <authorList>
            <person name="Mazel D."/>
            <person name="Le Roux F."/>
        </authorList>
    </citation>
    <scope>NUCLEOTIDE SEQUENCE [LARGE SCALE GENOMIC DNA]</scope>
    <source>
        <strain evidence="1 2">LGP32</strain>
    </source>
</reference>
<evidence type="ECO:0000313" key="1">
    <source>
        <dbReference type="EMBL" id="CAV17680.1"/>
    </source>
</evidence>